<feature type="region of interest" description="Disordered" evidence="2">
    <location>
        <begin position="1671"/>
        <end position="1699"/>
    </location>
</feature>
<dbReference type="SUPFAM" id="SSF111347">
    <property type="entry name" value="Rap/Ran-GAP"/>
    <property type="match status" value="1"/>
</dbReference>
<feature type="region of interest" description="Disordered" evidence="2">
    <location>
        <begin position="1148"/>
        <end position="1290"/>
    </location>
</feature>
<accession>A0A084WM76</accession>
<dbReference type="InterPro" id="IPR016024">
    <property type="entry name" value="ARM-type_fold"/>
</dbReference>
<dbReference type="Pfam" id="PF03542">
    <property type="entry name" value="Tuberin"/>
    <property type="match status" value="1"/>
</dbReference>
<dbReference type="InterPro" id="IPR018515">
    <property type="entry name" value="Tuberin-type_domain"/>
</dbReference>
<dbReference type="GO" id="GO:0005096">
    <property type="term" value="F:GTPase activator activity"/>
    <property type="evidence" value="ECO:0007669"/>
    <property type="project" value="UniProtKB-KW"/>
</dbReference>
<evidence type="ECO:0000256" key="2">
    <source>
        <dbReference type="SAM" id="MobiDB-lite"/>
    </source>
</evidence>
<dbReference type="InterPro" id="IPR000331">
    <property type="entry name" value="Rap/Ran_GAP_dom"/>
</dbReference>
<feature type="domain" description="Rap-GAP" evidence="3">
    <location>
        <begin position="1895"/>
        <end position="2117"/>
    </location>
</feature>
<feature type="compositionally biased region" description="Polar residues" evidence="2">
    <location>
        <begin position="1247"/>
        <end position="1257"/>
    </location>
</feature>
<feature type="compositionally biased region" description="Low complexity" evidence="2">
    <location>
        <begin position="1018"/>
        <end position="1028"/>
    </location>
</feature>
<reference evidence="4 6" key="1">
    <citation type="journal article" date="2014" name="BMC Genomics">
        <title>Genome sequence of Anopheles sinensis provides insight into genetics basis of mosquito competence for malaria parasites.</title>
        <authorList>
            <person name="Zhou D."/>
            <person name="Zhang D."/>
            <person name="Ding G."/>
            <person name="Shi L."/>
            <person name="Hou Q."/>
            <person name="Ye Y."/>
            <person name="Xu Y."/>
            <person name="Zhou H."/>
            <person name="Xiong C."/>
            <person name="Li S."/>
            <person name="Yu J."/>
            <person name="Hong S."/>
            <person name="Yu X."/>
            <person name="Zou P."/>
            <person name="Chen C."/>
            <person name="Chang X."/>
            <person name="Wang W."/>
            <person name="Lv Y."/>
            <person name="Sun Y."/>
            <person name="Ma L."/>
            <person name="Shen B."/>
            <person name="Zhu C."/>
        </authorList>
    </citation>
    <scope>NUCLEOTIDE SEQUENCE [LARGE SCALE GENOMIC DNA]</scope>
</reference>
<dbReference type="InterPro" id="IPR035974">
    <property type="entry name" value="Rap/Ran-GAP_sf"/>
</dbReference>
<dbReference type="GO" id="GO:0030178">
    <property type="term" value="P:negative regulation of Wnt signaling pathway"/>
    <property type="evidence" value="ECO:0007669"/>
    <property type="project" value="TreeGrafter"/>
</dbReference>
<feature type="region of interest" description="Disordered" evidence="2">
    <location>
        <begin position="940"/>
        <end position="1029"/>
    </location>
</feature>
<dbReference type="Gene3D" id="3.40.50.11210">
    <property type="entry name" value="Rap/Ran-GAP"/>
    <property type="match status" value="1"/>
</dbReference>
<evidence type="ECO:0000313" key="5">
    <source>
        <dbReference type="EnsemblMetazoa" id="ASIC019374-PA"/>
    </source>
</evidence>
<dbReference type="InterPro" id="IPR027107">
    <property type="entry name" value="Tuberin/Ral-act_asu"/>
</dbReference>
<feature type="compositionally biased region" description="Gly residues" evidence="2">
    <location>
        <begin position="1275"/>
        <end position="1285"/>
    </location>
</feature>
<feature type="compositionally biased region" description="Polar residues" evidence="2">
    <location>
        <begin position="1167"/>
        <end position="1190"/>
    </location>
</feature>
<dbReference type="GO" id="GO:0051056">
    <property type="term" value="P:regulation of small GTPase mediated signal transduction"/>
    <property type="evidence" value="ECO:0007669"/>
    <property type="project" value="InterPro"/>
</dbReference>
<feature type="region of interest" description="Disordered" evidence="2">
    <location>
        <begin position="653"/>
        <end position="684"/>
    </location>
</feature>
<dbReference type="PRINTS" id="PR01431">
    <property type="entry name" value="TUBERIN"/>
</dbReference>
<dbReference type="GO" id="GO:0033596">
    <property type="term" value="C:TSC1-TSC2 complex"/>
    <property type="evidence" value="ECO:0007669"/>
    <property type="project" value="InterPro"/>
</dbReference>
<dbReference type="GO" id="GO:0051898">
    <property type="term" value="P:negative regulation of phosphatidylinositol 3-kinase/protein kinase B signal transduction"/>
    <property type="evidence" value="ECO:0007669"/>
    <property type="project" value="TreeGrafter"/>
</dbReference>
<keyword evidence="6" id="KW-1185">Reference proteome</keyword>
<dbReference type="OMA" id="IRWFTSC"/>
<dbReference type="InterPro" id="IPR003913">
    <property type="entry name" value="Tuberin"/>
</dbReference>
<dbReference type="VEuPathDB" id="VectorBase:ASIC019374"/>
<keyword evidence="1" id="KW-0343">GTPase activation</keyword>
<dbReference type="EMBL" id="ATLV01024391">
    <property type="status" value="NOT_ANNOTATED_CDS"/>
    <property type="molecule type" value="Genomic_DNA"/>
</dbReference>
<dbReference type="Pfam" id="PF11864">
    <property type="entry name" value="DUF3384"/>
    <property type="match status" value="1"/>
</dbReference>
<evidence type="ECO:0000313" key="4">
    <source>
        <dbReference type="EMBL" id="KFB51320.1"/>
    </source>
</evidence>
<evidence type="ECO:0000256" key="1">
    <source>
        <dbReference type="ARBA" id="ARBA00022468"/>
    </source>
</evidence>
<proteinExistence type="predicted"/>
<dbReference type="PANTHER" id="PTHR10063">
    <property type="entry name" value="TUBERIN"/>
    <property type="match status" value="1"/>
</dbReference>
<dbReference type="PANTHER" id="PTHR10063:SF0">
    <property type="entry name" value="TUBERIN"/>
    <property type="match status" value="1"/>
</dbReference>
<feature type="compositionally biased region" description="Low complexity" evidence="2">
    <location>
        <begin position="1194"/>
        <end position="1209"/>
    </location>
</feature>
<dbReference type="EnsemblMetazoa" id="ASIC019374-RA">
    <property type="protein sequence ID" value="ASIC019374-PA"/>
    <property type="gene ID" value="ASIC019374"/>
</dbReference>
<dbReference type="Pfam" id="PF02145">
    <property type="entry name" value="Rap_GAP"/>
    <property type="match status" value="1"/>
</dbReference>
<dbReference type="VEuPathDB" id="VectorBase:ASIS000895"/>
<dbReference type="STRING" id="74873.A0A084WM76"/>
<evidence type="ECO:0000259" key="3">
    <source>
        <dbReference type="PROSITE" id="PS50085"/>
    </source>
</evidence>
<feature type="compositionally biased region" description="Low complexity" evidence="2">
    <location>
        <begin position="969"/>
        <end position="1011"/>
    </location>
</feature>
<evidence type="ECO:0000313" key="6">
    <source>
        <dbReference type="Proteomes" id="UP000030765"/>
    </source>
</evidence>
<name>A0A084WM76_ANOSI</name>
<dbReference type="OrthoDB" id="5797019at2759"/>
<organism evidence="4">
    <name type="scientific">Anopheles sinensis</name>
    <name type="common">Mosquito</name>
    <dbReference type="NCBI Taxonomy" id="74873"/>
    <lineage>
        <taxon>Eukaryota</taxon>
        <taxon>Metazoa</taxon>
        <taxon>Ecdysozoa</taxon>
        <taxon>Arthropoda</taxon>
        <taxon>Hexapoda</taxon>
        <taxon>Insecta</taxon>
        <taxon>Pterygota</taxon>
        <taxon>Neoptera</taxon>
        <taxon>Endopterygota</taxon>
        <taxon>Diptera</taxon>
        <taxon>Nematocera</taxon>
        <taxon>Culicoidea</taxon>
        <taxon>Culicidae</taxon>
        <taxon>Anophelinae</taxon>
        <taxon>Anopheles</taxon>
    </lineage>
</organism>
<dbReference type="Proteomes" id="UP000030765">
    <property type="component" value="Unassembled WGS sequence"/>
</dbReference>
<dbReference type="PROSITE" id="PS50085">
    <property type="entry name" value="RAPGAP"/>
    <property type="match status" value="1"/>
</dbReference>
<dbReference type="FunFam" id="3.40.50.11210:FF:000007">
    <property type="entry name" value="Tuberous sclerosis 2"/>
    <property type="match status" value="1"/>
</dbReference>
<dbReference type="GO" id="GO:0046627">
    <property type="term" value="P:negative regulation of insulin receptor signaling pathway"/>
    <property type="evidence" value="ECO:0007669"/>
    <property type="project" value="TreeGrafter"/>
</dbReference>
<sequence>MTSRERETHLYRLKQFFRINRSGSVSSSRNDLPISPELERELRPETPVTQRCKALKDFGEQVMSSRLEPDAVQSLWELTKDLLVGNKLMEQRQCALAFYCKLIQGQYDSLGLMRAQFYRVIVSHSEPEDIGYRLEMLKQLTETGKNIQHFEKEIGPFLLEWIKPIDEAGLIDPLLELIVNLIKYNAASLEPKFLVGVVSYIFDMTCKKQETPTILLCLSVLDCFICYAIIPNESLTLFIIILCRMVNQEAYCQHSWKIMKNLFGTALGHATLLTMCNILNNPAFHQDDALLRGAIFHTNVGLWGVGGCVVPILNCSPSLVLTSFWNALKSRHVVVTYEVILSMNRLIQKSGTELNEPTWDIICDIMTEISHNLAIHRLPAEHTVLTHFHDTLNIMEGILQQGAMNADPEKIYALIEKVSAERPEASVKRLIDYKASKISATRSEWLRQLCQFMDRFYRMKNSNVRIYAVQALERIMAANRAAYEDEILERIVIVHLGSVPLEKDAEVRKAVARTLIEFTIHCETKRCIELLEIIEKLLHRPYEENHEVRTEHEVEDVILLVDGLIRLFIVKLYRLPSLHAIRVYSMLIGLLELHYQKPNVLANVSTIRYRIFAWMMKARANGSFHIGYPDPEDDNRVRFSHYLGIEGPYQHQSLQPQPYLSSQSSSQLNLTDQPGGGTERSSMDRIPATNLTTISIKRGCQVIVLCLKEEKDWEVIQLVLTELPNVMQNKALIQGNDVDSLARTLYRMYTDRMQLEKLQVPANMLPKVSDYMELILPALSSLAMYHQHLDFNTQKNIIEALKLGLISRRAQDCIRTLTILLLEMPEQLMPKMADLLLEQSKMTSTKTVALPVLEFLSTLILVPSFRFGNFNTRTYMCVLAMSLPYTNPFRYDHYTVSLAHYVVAAWFIKCKLPMRHQLVKFIVQGLESYVKVPFQDGSRSFSQANEDSSERKRSSSLTEQSSRRRDRIQAQQQAQQQQAQQQSQGSQQKSQQLSNTPGGQLLQQQGQQQAGQKGGVSGVSVSNSSSTQRVYPVSGLNDDMYKFHCELAETCVDFMVRHTFSPCSGISKRLPSAEFLLSGGQSMTWLVGHDLITITTSGCSGVNFRNGLCDRCHHASSGKDSGLSGIGGTTSHHHAATAATMTTDHTDGKLLPAVENGGGTVVPATGGQLSTTASNKRYTKASLQHSSANESDSTDLTTSSSTSSSTAATPFPAGPHSAHSTGPMSAGPGGSASTVGSSTAGNRFFRQGSQEGYSSGSLEALSRRGSNPDSVDHGGPPGAAGGTGGELLRTSSLVTPRPGLMATIGNRLILPQQLGGSMTAGGGSSSSSGIGFDKPVQPCACVCTGWAEVSVRRPTGYTSWITRIQSQVSHDILGGDVALQDLTCLFSPSVGGGIVGSEFSTYSGTSVPQGYGTGGGGGSDSLTPFGSNADIPATMTDRFVQSDAPNAVSASGIGGVVSSRAKVSISDDVFELTKKVDPKKKHSVEEEHEQSEDEELKNVLQAGESGSLSGGGSGPINIPRNKHPAASSGRGRYDDHHEGVVFDDAEGRSMRKTVRRVNSSPEMGSKWNSKYLSKAKVDVAGQPLTMAEAGGVQPDVSMVEKKKSSTYGKGVSCEAIPEEIAGSTPPPPSMLRTLPGPTVDPMPTPMAPTVRGTMAAKHQAEFSAAKSAITTSLPETNTLEPSAGGLAPRKQHSADDAMTSGTNQARSTLLDGGASNETINLPPGTGGTSMVPASANTIAPIALHPITQTSSASALSLKLPMEKVTSKPPQSPVPLSPRLLARNTANLKQSNSGTASPSFPSMMAGGGIGSGVGIGGAGSNDNDVPRGRSKTISTVREHYSRDGSKWSASNVARIRNEHLSRTVVSPSFVFLQLYHHGQFGPERPVLMDKDPEKAIALLDLIPPFEMHKIGVLYVGPGQAGNETEILKNRYGSLRYAEFLSSLGTLVAIKDAKEKNIFIDLEDGAFTYIYQDDIVQITFHVATLMPNKKQDPHCNEKKKHIGNDFVTIVYNESGEQYDLKTIKGQYNYACVVVEPIELNSNRVFIRSKDDISQHVTRETRIVSDHTAPLLARQMALHANLASLVAQSLKTKNSSPYASNWLERLRKIKNIRSRYGQQLLEQEQQKQQLQQQQQLQQGGSANDLSSTASTLGGGITYRVDDFSKYTV</sequence>
<feature type="compositionally biased region" description="Polar residues" evidence="2">
    <location>
        <begin position="1671"/>
        <end position="1680"/>
    </location>
</feature>
<feature type="compositionally biased region" description="Low complexity" evidence="2">
    <location>
        <begin position="1220"/>
        <end position="1241"/>
    </location>
</feature>
<dbReference type="GO" id="GO:0005634">
    <property type="term" value="C:nucleus"/>
    <property type="evidence" value="ECO:0007669"/>
    <property type="project" value="InterPro"/>
</dbReference>
<dbReference type="GO" id="GO:0032007">
    <property type="term" value="P:negative regulation of TOR signaling"/>
    <property type="evidence" value="ECO:0007669"/>
    <property type="project" value="InterPro"/>
</dbReference>
<dbReference type="EMBL" id="KE525351">
    <property type="protein sequence ID" value="KFB51320.1"/>
    <property type="molecule type" value="Genomic_DNA"/>
</dbReference>
<dbReference type="GO" id="GO:0051726">
    <property type="term" value="P:regulation of cell cycle"/>
    <property type="evidence" value="ECO:0007669"/>
    <property type="project" value="TreeGrafter"/>
</dbReference>
<feature type="compositionally biased region" description="Acidic residues" evidence="2">
    <location>
        <begin position="1486"/>
        <end position="1495"/>
    </location>
</feature>
<dbReference type="SUPFAM" id="SSF48371">
    <property type="entry name" value="ARM repeat"/>
    <property type="match status" value="1"/>
</dbReference>
<dbReference type="InterPro" id="IPR024584">
    <property type="entry name" value="Tuberin_N"/>
</dbReference>
<feature type="region of interest" description="Disordered" evidence="2">
    <location>
        <begin position="1476"/>
        <end position="1535"/>
    </location>
</feature>
<protein>
    <submittedName>
        <fullName evidence="4 5">Tuberous sclerosis complex 2 (TSC2)</fullName>
    </submittedName>
</protein>
<reference evidence="5" key="2">
    <citation type="submission" date="2020-05" db="UniProtKB">
        <authorList>
            <consortium name="EnsemblMetazoa"/>
        </authorList>
    </citation>
    <scope>IDENTIFICATION</scope>
</reference>
<gene>
    <name evidence="4" type="ORF">ZHAS_00019374</name>
</gene>
<feature type="compositionally biased region" description="Low complexity" evidence="2">
    <location>
        <begin position="653"/>
        <end position="668"/>
    </location>
</feature>